<dbReference type="RefSeq" id="WP_160618837.1">
    <property type="nucleotide sequence ID" value="NZ_CP047652.1"/>
</dbReference>
<accession>A0A6P1NJB7</accession>
<reference evidence="2 3" key="1">
    <citation type="submission" date="2020-01" db="EMBL/GenBank/DDBJ databases">
        <title>Genome sequencing of strain KACC 21507.</title>
        <authorList>
            <person name="Heo J."/>
            <person name="Kim S.-J."/>
            <person name="Kim J.-S."/>
            <person name="Hong S.-B."/>
            <person name="Kwon S.-W."/>
        </authorList>
    </citation>
    <scope>NUCLEOTIDE SEQUENCE [LARGE SCALE GENOMIC DNA]</scope>
    <source>
        <strain evidence="2 3">KACC 21507</strain>
    </source>
</reference>
<name>A0A6P1NJB7_9PROT</name>
<feature type="domain" description="Mrr-like" evidence="1">
    <location>
        <begin position="48"/>
        <end position="135"/>
    </location>
</feature>
<dbReference type="InterPro" id="IPR011335">
    <property type="entry name" value="Restrct_endonuc-II-like"/>
</dbReference>
<keyword evidence="3" id="KW-1185">Reference proteome</keyword>
<organism evidence="2 3">
    <name type="scientific">Aristophania vespae</name>
    <dbReference type="NCBI Taxonomy" id="2697033"/>
    <lineage>
        <taxon>Bacteria</taxon>
        <taxon>Pseudomonadati</taxon>
        <taxon>Pseudomonadota</taxon>
        <taxon>Alphaproteobacteria</taxon>
        <taxon>Acetobacterales</taxon>
        <taxon>Acetobacteraceae</taxon>
        <taxon>Aristophania</taxon>
    </lineage>
</organism>
<protein>
    <recommendedName>
        <fullName evidence="1">Mrr-like domain-containing protein</fullName>
    </recommendedName>
</protein>
<sequence length="149" mass="16783">MTENNVNSTISDSQETSLETVLSWIDKSSPTNRDRGTNFENLCLIYLKNSPRWVSYFQSVKTYKDWAEDHKNSVPDGRDTGIDLVGVKHDGSFAAIQCKFFTSEARVSKREIDSFIAASPLGENSFSERVVIATAPLGLMLKRRLMKIN</sequence>
<evidence type="ECO:0000313" key="2">
    <source>
        <dbReference type="EMBL" id="QHI95762.1"/>
    </source>
</evidence>
<dbReference type="InterPro" id="IPR039442">
    <property type="entry name" value="Mrr-like_dom"/>
</dbReference>
<gene>
    <name evidence="2" type="ORF">GT348_05380</name>
</gene>
<dbReference type="Proteomes" id="UP000463975">
    <property type="component" value="Chromosome"/>
</dbReference>
<dbReference type="SUPFAM" id="SSF52980">
    <property type="entry name" value="Restriction endonuclease-like"/>
    <property type="match status" value="1"/>
</dbReference>
<dbReference type="AlphaFoldDB" id="A0A6P1NJB7"/>
<dbReference type="KEGG" id="bomb:GT348_05380"/>
<evidence type="ECO:0000259" key="1">
    <source>
        <dbReference type="Pfam" id="PF13156"/>
    </source>
</evidence>
<proteinExistence type="predicted"/>
<dbReference type="Pfam" id="PF13156">
    <property type="entry name" value="Mrr_cat_2"/>
    <property type="match status" value="1"/>
</dbReference>
<evidence type="ECO:0000313" key="3">
    <source>
        <dbReference type="Proteomes" id="UP000463975"/>
    </source>
</evidence>
<dbReference type="EMBL" id="CP047652">
    <property type="protein sequence ID" value="QHI95762.1"/>
    <property type="molecule type" value="Genomic_DNA"/>
</dbReference>